<evidence type="ECO:0000256" key="1">
    <source>
        <dbReference type="SAM" id="SignalP"/>
    </source>
</evidence>
<feature type="chain" id="PRO_5046813340" description="Secreted protein" evidence="1">
    <location>
        <begin position="30"/>
        <end position="58"/>
    </location>
</feature>
<name>A0ABP7IDX9_9ACTN</name>
<comment type="caution">
    <text evidence="2">The sequence shown here is derived from an EMBL/GenBank/DDBJ whole genome shotgun (WGS) entry which is preliminary data.</text>
</comment>
<proteinExistence type="predicted"/>
<reference evidence="3" key="1">
    <citation type="journal article" date="2019" name="Int. J. Syst. Evol. Microbiol.">
        <title>The Global Catalogue of Microorganisms (GCM) 10K type strain sequencing project: providing services to taxonomists for standard genome sequencing and annotation.</title>
        <authorList>
            <consortium name="The Broad Institute Genomics Platform"/>
            <consortium name="The Broad Institute Genome Sequencing Center for Infectious Disease"/>
            <person name="Wu L."/>
            <person name="Ma J."/>
        </authorList>
    </citation>
    <scope>NUCLEOTIDE SEQUENCE [LARGE SCALE GENOMIC DNA]</scope>
    <source>
        <strain evidence="3">JCM 16908</strain>
    </source>
</reference>
<sequence>MRTGFRRLTTALVAAAATFLLVHTPPAEAVTEGQSGPPVNCNMHWGTAQECTGQGPSE</sequence>
<dbReference type="Proteomes" id="UP001500888">
    <property type="component" value="Unassembled WGS sequence"/>
</dbReference>
<dbReference type="EMBL" id="BAAAZR010000009">
    <property type="protein sequence ID" value="GAA3816111.1"/>
    <property type="molecule type" value="Genomic_DNA"/>
</dbReference>
<gene>
    <name evidence="2" type="ORF">GCM10022226_41060</name>
</gene>
<feature type="signal peptide" evidence="1">
    <location>
        <begin position="1"/>
        <end position="29"/>
    </location>
</feature>
<evidence type="ECO:0000313" key="2">
    <source>
        <dbReference type="EMBL" id="GAA3816111.1"/>
    </source>
</evidence>
<evidence type="ECO:0008006" key="4">
    <source>
        <dbReference type="Google" id="ProtNLM"/>
    </source>
</evidence>
<protein>
    <recommendedName>
        <fullName evidence="4">Secreted protein</fullName>
    </recommendedName>
</protein>
<evidence type="ECO:0000313" key="3">
    <source>
        <dbReference type="Proteomes" id="UP001500888"/>
    </source>
</evidence>
<organism evidence="2 3">
    <name type="scientific">Sphaerisporangium flaviroseum</name>
    <dbReference type="NCBI Taxonomy" id="509199"/>
    <lineage>
        <taxon>Bacteria</taxon>
        <taxon>Bacillati</taxon>
        <taxon>Actinomycetota</taxon>
        <taxon>Actinomycetes</taxon>
        <taxon>Streptosporangiales</taxon>
        <taxon>Streptosporangiaceae</taxon>
        <taxon>Sphaerisporangium</taxon>
    </lineage>
</organism>
<keyword evidence="3" id="KW-1185">Reference proteome</keyword>
<keyword evidence="1" id="KW-0732">Signal</keyword>
<accession>A0ABP7IDX9</accession>